<dbReference type="PANTHER" id="PTHR34308:SF1">
    <property type="entry name" value="COBALAMIN BIOSYNTHESIS PROTEIN CBIB"/>
    <property type="match status" value="1"/>
</dbReference>
<evidence type="ECO:0000256" key="2">
    <source>
        <dbReference type="ARBA" id="ARBA00004953"/>
    </source>
</evidence>
<name>A0ABV6T0W8_9RHOB</name>
<dbReference type="Pfam" id="PF03186">
    <property type="entry name" value="CobD_Cbib"/>
    <property type="match status" value="1"/>
</dbReference>
<feature type="transmembrane region" description="Helical" evidence="9">
    <location>
        <begin position="57"/>
        <end position="77"/>
    </location>
</feature>
<gene>
    <name evidence="10" type="primary">cbiB</name>
    <name evidence="9" type="synonym">cobD</name>
    <name evidence="10" type="ORF">ACFHYO_02125</name>
</gene>
<accession>A0ABV6T0W8</accession>
<evidence type="ECO:0000256" key="6">
    <source>
        <dbReference type="ARBA" id="ARBA00022692"/>
    </source>
</evidence>
<comment type="function">
    <text evidence="9">Converts cobyric acid to cobinamide by the addition of aminopropanol on the F carboxylic group.</text>
</comment>
<organism evidence="10 11">
    <name type="scientific">Paracoccus panacisoli</name>
    <dbReference type="NCBI Taxonomy" id="1510163"/>
    <lineage>
        <taxon>Bacteria</taxon>
        <taxon>Pseudomonadati</taxon>
        <taxon>Pseudomonadota</taxon>
        <taxon>Alphaproteobacteria</taxon>
        <taxon>Rhodobacterales</taxon>
        <taxon>Paracoccaceae</taxon>
        <taxon>Paracoccus</taxon>
    </lineage>
</organism>
<keyword evidence="11" id="KW-1185">Reference proteome</keyword>
<reference evidence="10 11" key="1">
    <citation type="submission" date="2024-09" db="EMBL/GenBank/DDBJ databases">
        <authorList>
            <person name="Sun Q."/>
            <person name="Mori K."/>
        </authorList>
    </citation>
    <scope>NUCLEOTIDE SEQUENCE [LARGE SCALE GENOMIC DNA]</scope>
    <source>
        <strain evidence="10 11">KCTC 42086</strain>
    </source>
</reference>
<dbReference type="InterPro" id="IPR004485">
    <property type="entry name" value="Cobalamin_biosynth_CobD/CbiB"/>
</dbReference>
<evidence type="ECO:0000256" key="7">
    <source>
        <dbReference type="ARBA" id="ARBA00022989"/>
    </source>
</evidence>
<dbReference type="Proteomes" id="UP001589920">
    <property type="component" value="Unassembled WGS sequence"/>
</dbReference>
<dbReference type="PANTHER" id="PTHR34308">
    <property type="entry name" value="COBALAMIN BIOSYNTHESIS PROTEIN CBIB"/>
    <property type="match status" value="1"/>
</dbReference>
<evidence type="ECO:0000256" key="3">
    <source>
        <dbReference type="ARBA" id="ARBA00006263"/>
    </source>
</evidence>
<keyword evidence="8 9" id="KW-0472">Membrane</keyword>
<keyword evidence="6 9" id="KW-0812">Transmembrane</keyword>
<comment type="subcellular location">
    <subcellularLocation>
        <location evidence="1 9">Cell membrane</location>
        <topology evidence="1 9">Multi-pass membrane protein</topology>
    </subcellularLocation>
</comment>
<evidence type="ECO:0000256" key="4">
    <source>
        <dbReference type="ARBA" id="ARBA00022475"/>
    </source>
</evidence>
<protein>
    <recommendedName>
        <fullName evidence="9">Cobalamin biosynthesis protein CobD</fullName>
    </recommendedName>
</protein>
<keyword evidence="7 9" id="KW-1133">Transmembrane helix</keyword>
<sequence length="313" mass="32854">MMFAGPMLVAMAVDAALGWPDRLFTRIGHPVTWIGALIAALDRQWNREEDRPARRRAAGVLCVLATVGAAALPALALQALMPGGWVGMVLTGLLAWPLLALRSLDEHVAAVARPLAQGDLPAARIAVARIVGRDPARLDEAGVARAALESLAENASDGVVAPLFWGLLLGLPGIAAYKAINTLDSMIGHRTPRHEAFGWVAARLDDAVNLIPARVTALTLALASPRPRAALATVRRDARRHRSPNAGWPEAAMAGGLGIRLSGPRVYAGGIHDEPWVNAQAPDPGASDINRGLGVWRRGMLALAGVLGVMALA</sequence>
<comment type="pathway">
    <text evidence="2 9">Cofactor biosynthesis; adenosylcobalamin biosynthesis.</text>
</comment>
<dbReference type="NCBIfam" id="TIGR00380">
    <property type="entry name" value="cobal_cbiB"/>
    <property type="match status" value="1"/>
</dbReference>
<comment type="caution">
    <text evidence="9">Lacks conserved residue(s) required for the propagation of feature annotation.</text>
</comment>
<keyword evidence="4 9" id="KW-1003">Cell membrane</keyword>
<dbReference type="RefSeq" id="WP_156127470.1">
    <property type="nucleotide sequence ID" value="NZ_JBHMQU010000009.1"/>
</dbReference>
<comment type="similarity">
    <text evidence="3 9">Belongs to the CobD/CbiB family.</text>
</comment>
<proteinExistence type="inferred from homology"/>
<dbReference type="HAMAP" id="MF_00024">
    <property type="entry name" value="CobD_CbiB"/>
    <property type="match status" value="1"/>
</dbReference>
<comment type="caution">
    <text evidence="10">The sequence shown here is derived from an EMBL/GenBank/DDBJ whole genome shotgun (WGS) entry which is preliminary data.</text>
</comment>
<keyword evidence="5 9" id="KW-0169">Cobalamin biosynthesis</keyword>
<evidence type="ECO:0000313" key="11">
    <source>
        <dbReference type="Proteomes" id="UP001589920"/>
    </source>
</evidence>
<evidence type="ECO:0000256" key="8">
    <source>
        <dbReference type="ARBA" id="ARBA00023136"/>
    </source>
</evidence>
<evidence type="ECO:0000313" key="10">
    <source>
        <dbReference type="EMBL" id="MFC0810910.1"/>
    </source>
</evidence>
<dbReference type="EMBL" id="JBHMQU010000009">
    <property type="protein sequence ID" value="MFC0810910.1"/>
    <property type="molecule type" value="Genomic_DNA"/>
</dbReference>
<evidence type="ECO:0000256" key="5">
    <source>
        <dbReference type="ARBA" id="ARBA00022573"/>
    </source>
</evidence>
<evidence type="ECO:0000256" key="9">
    <source>
        <dbReference type="HAMAP-Rule" id="MF_00024"/>
    </source>
</evidence>
<evidence type="ECO:0000256" key="1">
    <source>
        <dbReference type="ARBA" id="ARBA00004651"/>
    </source>
</evidence>